<dbReference type="Proteomes" id="UP001153269">
    <property type="component" value="Unassembled WGS sequence"/>
</dbReference>
<accession>A0A9N7UL41</accession>
<dbReference type="EMBL" id="CADEAL010001558">
    <property type="protein sequence ID" value="CAB1433475.1"/>
    <property type="molecule type" value="Genomic_DNA"/>
</dbReference>
<evidence type="ECO:0000256" key="1">
    <source>
        <dbReference type="SAM" id="MobiDB-lite"/>
    </source>
</evidence>
<evidence type="ECO:0000313" key="3">
    <source>
        <dbReference type="Proteomes" id="UP001153269"/>
    </source>
</evidence>
<feature type="region of interest" description="Disordered" evidence="1">
    <location>
        <begin position="57"/>
        <end position="78"/>
    </location>
</feature>
<sequence length="99" mass="11161">MIRSTYPYPPSLAQSDTRSEIRARSRFSIRATFVRREKEEVITNSFKSRKDLWGQWGRGGIRKGQEGGGWAGEGESSREVGEVTKDLGTFPGSLHCLLR</sequence>
<organism evidence="2 3">
    <name type="scientific">Pleuronectes platessa</name>
    <name type="common">European plaice</name>
    <dbReference type="NCBI Taxonomy" id="8262"/>
    <lineage>
        <taxon>Eukaryota</taxon>
        <taxon>Metazoa</taxon>
        <taxon>Chordata</taxon>
        <taxon>Craniata</taxon>
        <taxon>Vertebrata</taxon>
        <taxon>Euteleostomi</taxon>
        <taxon>Actinopterygii</taxon>
        <taxon>Neopterygii</taxon>
        <taxon>Teleostei</taxon>
        <taxon>Neoteleostei</taxon>
        <taxon>Acanthomorphata</taxon>
        <taxon>Carangaria</taxon>
        <taxon>Pleuronectiformes</taxon>
        <taxon>Pleuronectoidei</taxon>
        <taxon>Pleuronectidae</taxon>
        <taxon>Pleuronectes</taxon>
    </lineage>
</organism>
<dbReference type="AlphaFoldDB" id="A0A9N7UL41"/>
<evidence type="ECO:0000313" key="2">
    <source>
        <dbReference type="EMBL" id="CAB1433475.1"/>
    </source>
</evidence>
<comment type="caution">
    <text evidence="2">The sequence shown here is derived from an EMBL/GenBank/DDBJ whole genome shotgun (WGS) entry which is preliminary data.</text>
</comment>
<reference evidence="2" key="1">
    <citation type="submission" date="2020-03" db="EMBL/GenBank/DDBJ databases">
        <authorList>
            <person name="Weist P."/>
        </authorList>
    </citation>
    <scope>NUCLEOTIDE SEQUENCE</scope>
</reference>
<proteinExistence type="predicted"/>
<protein>
    <submittedName>
        <fullName evidence="2">Uncharacterized protein</fullName>
    </submittedName>
</protein>
<gene>
    <name evidence="2" type="ORF">PLEPLA_LOCUS21566</name>
</gene>
<name>A0A9N7UL41_PLEPL</name>
<keyword evidence="3" id="KW-1185">Reference proteome</keyword>